<protein>
    <submittedName>
        <fullName evidence="3">Kp4 domain-containing protein</fullName>
    </submittedName>
</protein>
<reference evidence="3 4" key="1">
    <citation type="submission" date="2016-01" db="EMBL/GenBank/DDBJ databases">
        <title>Biosynthesis of antibiotic leucinostatins and their inhibition on Phytophthora in bio-control Purpureocillium lilacinum.</title>
        <authorList>
            <person name="Wang G."/>
            <person name="Liu Z."/>
            <person name="Lin R."/>
            <person name="Li E."/>
            <person name="Mao Z."/>
            <person name="Ling J."/>
            <person name="Yin W."/>
            <person name="Xie B."/>
        </authorList>
    </citation>
    <scope>NUCLEOTIDE SEQUENCE [LARGE SCALE GENOMIC DNA]</scope>
    <source>
        <strain evidence="3">PLBJ-1</strain>
    </source>
</reference>
<evidence type="ECO:0000256" key="1">
    <source>
        <dbReference type="SAM" id="SignalP"/>
    </source>
</evidence>
<dbReference type="SUPFAM" id="SSF55221">
    <property type="entry name" value="Yeast killer toxins"/>
    <property type="match status" value="1"/>
</dbReference>
<evidence type="ECO:0000259" key="2">
    <source>
        <dbReference type="Pfam" id="PF09044"/>
    </source>
</evidence>
<sequence>MYLIPHLLLFFGTSAALGTNCQGNTACKTARQDGLALLRWYVGRYIYDGDGGKAFVSGRHIACINATAGANPLDIKPGGGGLCAYYANGASGTPSDAAKRLQQLTDFGCKACGSVPTRGSDVLAGMLTAQVVSRACCRGNVCFC</sequence>
<feature type="domain" description="Killer toxin Kp4" evidence="2">
    <location>
        <begin position="12"/>
        <end position="132"/>
    </location>
</feature>
<evidence type="ECO:0000313" key="3">
    <source>
        <dbReference type="EMBL" id="OAQ63882.1"/>
    </source>
</evidence>
<gene>
    <name evidence="3" type="ORF">VFPBJ_11247</name>
</gene>
<dbReference type="Proteomes" id="UP000078240">
    <property type="component" value="Unassembled WGS sequence"/>
</dbReference>
<feature type="signal peptide" evidence="1">
    <location>
        <begin position="1"/>
        <end position="18"/>
    </location>
</feature>
<accession>A0A179FEF3</accession>
<dbReference type="AlphaFoldDB" id="A0A179FEF3"/>
<keyword evidence="1" id="KW-0732">Signal</keyword>
<dbReference type="EMBL" id="LSBH01000017">
    <property type="protein sequence ID" value="OAQ63882.1"/>
    <property type="molecule type" value="Genomic_DNA"/>
</dbReference>
<name>A0A179FEF3_PURLI</name>
<dbReference type="InterPro" id="IPR011329">
    <property type="entry name" value="Killer_tox_Kp4/SMK"/>
</dbReference>
<feature type="chain" id="PRO_5008101579" evidence="1">
    <location>
        <begin position="19"/>
        <end position="144"/>
    </location>
</feature>
<dbReference type="GO" id="GO:0005576">
    <property type="term" value="C:extracellular region"/>
    <property type="evidence" value="ECO:0007669"/>
    <property type="project" value="InterPro"/>
</dbReference>
<evidence type="ECO:0000313" key="4">
    <source>
        <dbReference type="Proteomes" id="UP000078240"/>
    </source>
</evidence>
<comment type="caution">
    <text evidence="3">The sequence shown here is derived from an EMBL/GenBank/DDBJ whole genome shotgun (WGS) entry which is preliminary data.</text>
</comment>
<dbReference type="Pfam" id="PF09044">
    <property type="entry name" value="Kp4"/>
    <property type="match status" value="1"/>
</dbReference>
<proteinExistence type="predicted"/>
<organism evidence="3 4">
    <name type="scientific">Purpureocillium lilacinum</name>
    <name type="common">Paecilomyces lilacinus</name>
    <dbReference type="NCBI Taxonomy" id="33203"/>
    <lineage>
        <taxon>Eukaryota</taxon>
        <taxon>Fungi</taxon>
        <taxon>Dikarya</taxon>
        <taxon>Ascomycota</taxon>
        <taxon>Pezizomycotina</taxon>
        <taxon>Sordariomycetes</taxon>
        <taxon>Hypocreomycetidae</taxon>
        <taxon>Hypocreales</taxon>
        <taxon>Ophiocordycipitaceae</taxon>
        <taxon>Purpureocillium</taxon>
    </lineage>
</organism>
<dbReference type="Gene3D" id="3.30.430.10">
    <property type="entry name" value="Killer Toxin P4, subunit A"/>
    <property type="match status" value="1"/>
</dbReference>
<dbReference type="InterPro" id="IPR015131">
    <property type="entry name" value="Killer_tox_Kp4"/>
</dbReference>